<dbReference type="Pfam" id="PF13531">
    <property type="entry name" value="SBP_bac_11"/>
    <property type="match status" value="1"/>
</dbReference>
<dbReference type="Proteomes" id="UP001431634">
    <property type="component" value="Unassembled WGS sequence"/>
</dbReference>
<dbReference type="SUPFAM" id="SSF53850">
    <property type="entry name" value="Periplasmic binding protein-like II"/>
    <property type="match status" value="1"/>
</dbReference>
<sequence length="343" mass="39217">MIAFFQTRYLWKFIIFLGVLFSLMIQSGYTKTITLLNVSYDPTRAFYHEYNKAFQKYWKEKTGDTVVIYESHGPSGKQARSVIDGMQADVVTLALSGDINAINKYQPLIDPNWQNKLPNHSTPYISTIVFLVRKGNPKQIHDWDDLIKPGVQVITPNPKTSGVARWNFLAAWAYALEKYGSDEKAYQFVKQIYQHAPILDTGARSSSLSFIQRGLGDVLISWENEAYMALNESSKEEFELITPSTSILAAPPVAVVDQIVDKKGTRAVATAYLTYLYSDEGQTLAAQNYYRPSNPEIALKFKDKFKDLKLITIDKVFKGWKQVNNRFFKDNAIFDQMMREINH</sequence>
<reference evidence="7" key="1">
    <citation type="submission" date="2023-05" db="EMBL/GenBank/DDBJ databases">
        <title>Whole genome sequence of Commensalibacter sp.</title>
        <authorList>
            <person name="Charoenyingcharoen P."/>
            <person name="Yukphan P."/>
        </authorList>
    </citation>
    <scope>NUCLEOTIDE SEQUENCE</scope>
    <source>
        <strain evidence="7">TBRC 16381</strain>
    </source>
</reference>
<comment type="subcellular location">
    <subcellularLocation>
        <location evidence="1">Periplasm</location>
    </subcellularLocation>
</comment>
<evidence type="ECO:0000256" key="3">
    <source>
        <dbReference type="ARBA" id="ARBA00022448"/>
    </source>
</evidence>
<dbReference type="PANTHER" id="PTHR30368:SF2">
    <property type="entry name" value="SULFATE-BINDING PROTEIN"/>
    <property type="match status" value="1"/>
</dbReference>
<evidence type="ECO:0000256" key="6">
    <source>
        <dbReference type="SAM" id="Phobius"/>
    </source>
</evidence>
<evidence type="ECO:0000256" key="2">
    <source>
        <dbReference type="ARBA" id="ARBA00006099"/>
    </source>
</evidence>
<dbReference type="NCBIfam" id="TIGR00971">
    <property type="entry name" value="3a0106s03"/>
    <property type="match status" value="1"/>
</dbReference>
<keyword evidence="6" id="KW-0472">Membrane</keyword>
<dbReference type="InterPro" id="IPR005669">
    <property type="entry name" value="Thiosulph/SO4-bd"/>
</dbReference>
<evidence type="ECO:0000256" key="5">
    <source>
        <dbReference type="ARBA" id="ARBA00022764"/>
    </source>
</evidence>
<evidence type="ECO:0000256" key="4">
    <source>
        <dbReference type="ARBA" id="ARBA00022729"/>
    </source>
</evidence>
<dbReference type="InterPro" id="IPR034408">
    <property type="entry name" value="Sulphate/thiosulphate_BS"/>
</dbReference>
<comment type="caution">
    <text evidence="7">The sequence shown here is derived from an EMBL/GenBank/DDBJ whole genome shotgun (WGS) entry which is preliminary data.</text>
</comment>
<name>A0ABT6Q2V0_9PROT</name>
<dbReference type="PROSITE" id="PS00757">
    <property type="entry name" value="PROK_SULFATE_BIND_2"/>
    <property type="match status" value="1"/>
</dbReference>
<dbReference type="NCBIfam" id="NF008022">
    <property type="entry name" value="PRK10752.1"/>
    <property type="match status" value="1"/>
</dbReference>
<dbReference type="EMBL" id="JASBAO010000001">
    <property type="protein sequence ID" value="MDI2091419.1"/>
    <property type="molecule type" value="Genomic_DNA"/>
</dbReference>
<feature type="transmembrane region" description="Helical" evidence="6">
    <location>
        <begin position="9"/>
        <end position="29"/>
    </location>
</feature>
<dbReference type="PANTHER" id="PTHR30368">
    <property type="entry name" value="SULFATE-BINDING PROTEIN"/>
    <property type="match status" value="1"/>
</dbReference>
<protein>
    <submittedName>
        <fullName evidence="7">Sulfate ABC transporter substrate-binding protein</fullName>
    </submittedName>
</protein>
<comment type="similarity">
    <text evidence="2">Belongs to the prokaryotic sulfate-binding protein family.</text>
</comment>
<keyword evidence="3" id="KW-0813">Transport</keyword>
<dbReference type="CDD" id="cd01005">
    <property type="entry name" value="PBP2_CysP"/>
    <property type="match status" value="1"/>
</dbReference>
<keyword evidence="6" id="KW-1133">Transmembrane helix</keyword>
<keyword evidence="5" id="KW-0574">Periplasm</keyword>
<keyword evidence="8" id="KW-1185">Reference proteome</keyword>
<organism evidence="7 8">
    <name type="scientific">Commensalibacter oyaizuii</name>
    <dbReference type="NCBI Taxonomy" id="3043873"/>
    <lineage>
        <taxon>Bacteria</taxon>
        <taxon>Pseudomonadati</taxon>
        <taxon>Pseudomonadota</taxon>
        <taxon>Alphaproteobacteria</taxon>
        <taxon>Acetobacterales</taxon>
        <taxon>Acetobacteraceae</taxon>
    </lineage>
</organism>
<evidence type="ECO:0000256" key="1">
    <source>
        <dbReference type="ARBA" id="ARBA00004418"/>
    </source>
</evidence>
<dbReference type="Gene3D" id="3.40.190.10">
    <property type="entry name" value="Periplasmic binding protein-like II"/>
    <property type="match status" value="2"/>
</dbReference>
<dbReference type="RefSeq" id="WP_281448515.1">
    <property type="nucleotide sequence ID" value="NZ_JASBAO010000001.1"/>
</dbReference>
<proteinExistence type="inferred from homology"/>
<dbReference type="NCBIfam" id="NF008106">
    <property type="entry name" value="PRK10852.1"/>
    <property type="match status" value="1"/>
</dbReference>
<accession>A0ABT6Q2V0</accession>
<keyword evidence="4" id="KW-0732">Signal</keyword>
<evidence type="ECO:0000313" key="8">
    <source>
        <dbReference type="Proteomes" id="UP001431634"/>
    </source>
</evidence>
<gene>
    <name evidence="7" type="ORF">QJV27_08555</name>
</gene>
<evidence type="ECO:0000313" key="7">
    <source>
        <dbReference type="EMBL" id="MDI2091419.1"/>
    </source>
</evidence>
<keyword evidence="6" id="KW-0812">Transmembrane</keyword>